<dbReference type="PANTHER" id="PTHR30595:SF6">
    <property type="entry name" value="SCHLAFEN ALBA-2 DOMAIN-CONTAINING PROTEIN"/>
    <property type="match status" value="1"/>
</dbReference>
<dbReference type="InterPro" id="IPR036388">
    <property type="entry name" value="WH-like_DNA-bd_sf"/>
</dbReference>
<dbReference type="Pfam" id="PF13749">
    <property type="entry name" value="HATPase_c_4"/>
    <property type="match status" value="1"/>
</dbReference>
<dbReference type="RefSeq" id="WP_016444317.1">
    <property type="nucleotide sequence ID" value="NZ_KE150266.1"/>
</dbReference>
<sequence>MRPNHAPLRPLIDTVPFENSLVVVAEINEMTSEDKPCYVTDQGKYGGSYIRVGDGDIRLTQYEVDRLIEERAQPKWDEQPVTEAQLEDLHSDTVNAYMTVQRKRRPKTFNDGTETAMKRLRILKDGHPTLASLLVMGEYPQEFYPRLTVTFASFPGTTKGSVTEGVRLLDSKTLTGTIPELVDEGIEVVKNNMRTAALIGEKYRSDLPDYPPVAVREALVNALMHRDYSPHAQGSQVQINMFVDRLEITSPGGLYGGVTVRNLGKPGVSSTRNQRLSSFLEDVKFRADGGAEGVVAENRGTGIAVIQRSLADALMPPPEYINRLDSFTIIFRRRRVAEKERYASAFDQVLTALKGQASASTTELVKSTKLSRTAVQNAVNELIAEGVVERTEPLRSPRQRYRIKT</sequence>
<accession>A0A9W5VWQ7</accession>
<dbReference type="InterPro" id="IPR000835">
    <property type="entry name" value="HTH_MarR-typ"/>
</dbReference>
<feature type="domain" description="HTH marR-type" evidence="1">
    <location>
        <begin position="348"/>
        <end position="392"/>
    </location>
</feature>
<dbReference type="InterPro" id="IPR038461">
    <property type="entry name" value="Schlafen_AlbA_2_dom_sf"/>
</dbReference>
<name>A0A9W5VWQ7_9ACTO</name>
<dbReference type="GO" id="GO:0003700">
    <property type="term" value="F:DNA-binding transcription factor activity"/>
    <property type="evidence" value="ECO:0007669"/>
    <property type="project" value="InterPro"/>
</dbReference>
<dbReference type="PANTHER" id="PTHR30595">
    <property type="entry name" value="GLPR-RELATED TRANSCRIPTIONAL REPRESSOR"/>
    <property type="match status" value="1"/>
</dbReference>
<gene>
    <name evidence="2" type="ORF">HMPREF9238_00973</name>
</gene>
<dbReference type="SUPFAM" id="SSF46785">
    <property type="entry name" value="Winged helix' DNA-binding domain"/>
    <property type="match status" value="1"/>
</dbReference>
<reference evidence="2 3" key="1">
    <citation type="submission" date="2013-05" db="EMBL/GenBank/DDBJ databases">
        <title>The Genome Sequence of Actinomyces europaeus ACS-120-V-COL10B.</title>
        <authorList>
            <consortium name="The Broad Institute Genomics Platform"/>
            <person name="Earl A."/>
            <person name="Ward D."/>
            <person name="Feldgarden M."/>
            <person name="Gevers D."/>
            <person name="Saerens B."/>
            <person name="Vaneechoutte M."/>
            <person name="Walker B."/>
            <person name="Young S."/>
            <person name="Zeng Q."/>
            <person name="Gargeya S."/>
            <person name="Fitzgerald M."/>
            <person name="Haas B."/>
            <person name="Abouelleil A."/>
            <person name="Allen A.W."/>
            <person name="Alvarado L."/>
            <person name="Arachchi H.M."/>
            <person name="Berlin A.M."/>
            <person name="Chapman S.B."/>
            <person name="Gainer-Dewar J."/>
            <person name="Goldberg J."/>
            <person name="Griggs A."/>
            <person name="Gujja S."/>
            <person name="Hansen M."/>
            <person name="Howarth C."/>
            <person name="Imamovic A."/>
            <person name="Ireland A."/>
            <person name="Larimer J."/>
            <person name="McCowan C."/>
            <person name="Murphy C."/>
            <person name="Pearson M."/>
            <person name="Poon T.W."/>
            <person name="Priest M."/>
            <person name="Roberts A."/>
            <person name="Saif S."/>
            <person name="Shea T."/>
            <person name="Sisk P."/>
            <person name="Sykes S."/>
            <person name="Wortman J."/>
            <person name="Nusbaum C."/>
            <person name="Birren B."/>
        </authorList>
    </citation>
    <scope>NUCLEOTIDE SEQUENCE [LARGE SCALE GENOMIC DNA]</scope>
    <source>
        <strain evidence="2 3">ACS-120-V-Col10b</strain>
    </source>
</reference>
<organism evidence="2 3">
    <name type="scientific">Gleimia europaea ACS-120-V-Col10b</name>
    <dbReference type="NCBI Taxonomy" id="883069"/>
    <lineage>
        <taxon>Bacteria</taxon>
        <taxon>Bacillati</taxon>
        <taxon>Actinomycetota</taxon>
        <taxon>Actinomycetes</taxon>
        <taxon>Actinomycetales</taxon>
        <taxon>Actinomycetaceae</taxon>
        <taxon>Gleimia</taxon>
    </lineage>
</organism>
<dbReference type="AlphaFoldDB" id="A0A9W5VWQ7"/>
<dbReference type="Proteomes" id="UP000014387">
    <property type="component" value="Unassembled WGS sequence"/>
</dbReference>
<dbReference type="Gene3D" id="3.30.950.30">
    <property type="entry name" value="Schlafen, AAA domain"/>
    <property type="match status" value="1"/>
</dbReference>
<evidence type="ECO:0000313" key="2">
    <source>
        <dbReference type="EMBL" id="EPD31206.1"/>
    </source>
</evidence>
<dbReference type="InterPro" id="IPR038475">
    <property type="entry name" value="RecG_C_sf"/>
</dbReference>
<evidence type="ECO:0000259" key="1">
    <source>
        <dbReference type="Pfam" id="PF12802"/>
    </source>
</evidence>
<proteinExistence type="predicted"/>
<dbReference type="Pfam" id="PF12802">
    <property type="entry name" value="MarR_2"/>
    <property type="match status" value="1"/>
</dbReference>
<protein>
    <recommendedName>
        <fullName evidence="1">HTH marR-type domain-containing protein</fullName>
    </recommendedName>
</protein>
<dbReference type="Gene3D" id="1.10.10.10">
    <property type="entry name" value="Winged helix-like DNA-binding domain superfamily/Winged helix DNA-binding domain"/>
    <property type="match status" value="1"/>
</dbReference>
<dbReference type="Gene3D" id="3.30.565.60">
    <property type="match status" value="1"/>
</dbReference>
<dbReference type="EMBL" id="AGWN01000001">
    <property type="protein sequence ID" value="EPD31206.1"/>
    <property type="molecule type" value="Genomic_DNA"/>
</dbReference>
<keyword evidence="3" id="KW-1185">Reference proteome</keyword>
<comment type="caution">
    <text evidence="2">The sequence shown here is derived from an EMBL/GenBank/DDBJ whole genome shotgun (WGS) entry which is preliminary data.</text>
</comment>
<dbReference type="InterPro" id="IPR036390">
    <property type="entry name" value="WH_DNA-bd_sf"/>
</dbReference>
<evidence type="ECO:0000313" key="3">
    <source>
        <dbReference type="Proteomes" id="UP000014387"/>
    </source>
</evidence>